<reference evidence="1 2" key="1">
    <citation type="submission" date="2018-01" db="EMBL/GenBank/DDBJ databases">
        <title>Genome characterization of the sugarcane-associated fungus Trichoderma ghanense CCMA-1212 and their application in lignocelulose bioconversion.</title>
        <authorList>
            <person name="Steindorff A.S."/>
            <person name="Mendes T.D."/>
            <person name="Vilela E.S.D."/>
            <person name="Rodrigues D.S."/>
            <person name="Formighieri E.F."/>
            <person name="Melo I.S."/>
            <person name="Favaro L.C.L."/>
        </authorList>
    </citation>
    <scope>NUCLEOTIDE SEQUENCE [LARGE SCALE GENOMIC DNA]</scope>
    <source>
        <strain evidence="1 2">CCMA-1212</strain>
    </source>
</reference>
<accession>A0ABY2GUB2</accession>
<gene>
    <name evidence="1" type="ORF">CCMA1212_008895</name>
</gene>
<dbReference type="GeneID" id="300580452"/>
<evidence type="ECO:0000313" key="2">
    <source>
        <dbReference type="Proteomes" id="UP001642720"/>
    </source>
</evidence>
<comment type="caution">
    <text evidence="1">The sequence shown here is derived from an EMBL/GenBank/DDBJ whole genome shotgun (WGS) entry which is preliminary data.</text>
</comment>
<name>A0ABY2GUB2_9HYPO</name>
<sequence length="86" mass="9280">CRLSSFENPAVQATSRQDLRVPTATSAAVEAVVDTEPTWPGSPRFYRNLSVRLALVSQASTGIRNSSQQCPVIETWSSRGVSCPCP</sequence>
<keyword evidence="2" id="KW-1185">Reference proteome</keyword>
<dbReference type="EMBL" id="PPTA01000015">
    <property type="protein sequence ID" value="TFA99230.1"/>
    <property type="molecule type" value="Genomic_DNA"/>
</dbReference>
<protein>
    <submittedName>
        <fullName evidence="1">Uncharacterized protein</fullName>
    </submittedName>
</protein>
<dbReference type="RefSeq" id="XP_073555432.1">
    <property type="nucleotide sequence ID" value="XM_073706002.1"/>
</dbReference>
<feature type="non-terminal residue" evidence="1">
    <location>
        <position position="1"/>
    </location>
</feature>
<evidence type="ECO:0000313" key="1">
    <source>
        <dbReference type="EMBL" id="TFA99230.1"/>
    </source>
</evidence>
<proteinExistence type="predicted"/>
<organism evidence="1 2">
    <name type="scientific">Trichoderma ghanense</name>
    <dbReference type="NCBI Taxonomy" id="65468"/>
    <lineage>
        <taxon>Eukaryota</taxon>
        <taxon>Fungi</taxon>
        <taxon>Dikarya</taxon>
        <taxon>Ascomycota</taxon>
        <taxon>Pezizomycotina</taxon>
        <taxon>Sordariomycetes</taxon>
        <taxon>Hypocreomycetidae</taxon>
        <taxon>Hypocreales</taxon>
        <taxon>Hypocreaceae</taxon>
        <taxon>Trichoderma</taxon>
    </lineage>
</organism>
<dbReference type="Proteomes" id="UP001642720">
    <property type="component" value="Unassembled WGS sequence"/>
</dbReference>